<reference evidence="7" key="2">
    <citation type="submission" date="2016-01" db="EMBL/GenBank/DDBJ databases">
        <authorList>
            <person name="Poehlein A."/>
            <person name="Schlien K."/>
            <person name="Gottschalk G."/>
            <person name="Buckel W."/>
            <person name="Daniel R."/>
        </authorList>
    </citation>
    <scope>NUCLEOTIDE SEQUENCE [LARGE SCALE GENOMIC DNA]</scope>
    <source>
        <strain evidence="7">X2</strain>
    </source>
</reference>
<evidence type="ECO:0000256" key="2">
    <source>
        <dbReference type="ARBA" id="ARBA00023125"/>
    </source>
</evidence>
<dbReference type="GO" id="GO:0015074">
    <property type="term" value="P:DNA integration"/>
    <property type="evidence" value="ECO:0007669"/>
    <property type="project" value="InterPro"/>
</dbReference>
<evidence type="ECO:0000256" key="3">
    <source>
        <dbReference type="ARBA" id="ARBA00023172"/>
    </source>
</evidence>
<dbReference type="InterPro" id="IPR002104">
    <property type="entry name" value="Integrase_catalytic"/>
</dbReference>
<dbReference type="Proteomes" id="UP000068026">
    <property type="component" value="Chromosome"/>
</dbReference>
<dbReference type="AlphaFoldDB" id="A0A0X1U7A2"/>
<dbReference type="GO" id="GO:0006310">
    <property type="term" value="P:DNA recombination"/>
    <property type="evidence" value="ECO:0007669"/>
    <property type="project" value="UniProtKB-KW"/>
</dbReference>
<evidence type="ECO:0000259" key="4">
    <source>
        <dbReference type="PROSITE" id="PS51898"/>
    </source>
</evidence>
<dbReference type="OrthoDB" id="111144at2"/>
<dbReference type="PANTHER" id="PTHR30349">
    <property type="entry name" value="PHAGE INTEGRASE-RELATED"/>
    <property type="match status" value="1"/>
</dbReference>
<dbReference type="InterPro" id="IPR013762">
    <property type="entry name" value="Integrase-like_cat_sf"/>
</dbReference>
<dbReference type="InterPro" id="IPR010998">
    <property type="entry name" value="Integrase_recombinase_N"/>
</dbReference>
<accession>A0A0X1U7A2</accession>
<dbReference type="EMBL" id="CP014223">
    <property type="protein sequence ID" value="AMJ40811.1"/>
    <property type="molecule type" value="Genomic_DNA"/>
</dbReference>
<dbReference type="Proteomes" id="UP000184204">
    <property type="component" value="Unassembled WGS sequence"/>
</dbReference>
<evidence type="ECO:0000313" key="6">
    <source>
        <dbReference type="EMBL" id="SHE74016.1"/>
    </source>
</evidence>
<dbReference type="EMBL" id="FQUA01000006">
    <property type="protein sequence ID" value="SHE74016.1"/>
    <property type="molecule type" value="Genomic_DNA"/>
</dbReference>
<proteinExistence type="inferred from homology"/>
<organism evidence="6 8">
    <name type="scientific">Anaerotignum propionicum DSM 1682</name>
    <dbReference type="NCBI Taxonomy" id="991789"/>
    <lineage>
        <taxon>Bacteria</taxon>
        <taxon>Bacillati</taxon>
        <taxon>Bacillota</taxon>
        <taxon>Clostridia</taxon>
        <taxon>Lachnospirales</taxon>
        <taxon>Anaerotignaceae</taxon>
        <taxon>Anaerotignum</taxon>
    </lineage>
</organism>
<keyword evidence="7" id="KW-1185">Reference proteome</keyword>
<dbReference type="Pfam" id="PF00589">
    <property type="entry name" value="Phage_integrase"/>
    <property type="match status" value="1"/>
</dbReference>
<dbReference type="KEGG" id="cpro:CPRO_12180"/>
<dbReference type="GO" id="GO:0003677">
    <property type="term" value="F:DNA binding"/>
    <property type="evidence" value="ECO:0007669"/>
    <property type="project" value="UniProtKB-KW"/>
</dbReference>
<dbReference type="InterPro" id="IPR050090">
    <property type="entry name" value="Tyrosine_recombinase_XerCD"/>
</dbReference>
<reference evidence="8" key="3">
    <citation type="submission" date="2016-11" db="EMBL/GenBank/DDBJ databases">
        <authorList>
            <person name="Jaros S."/>
            <person name="Januszkiewicz K."/>
            <person name="Wedrychowicz H."/>
        </authorList>
    </citation>
    <scope>NUCLEOTIDE SEQUENCE [LARGE SCALE GENOMIC DNA]</scope>
    <source>
        <strain evidence="8">DSM 1682</strain>
    </source>
</reference>
<gene>
    <name evidence="5" type="ORF">CPRO_12180</name>
    <name evidence="6" type="ORF">SAMN02745151_01629</name>
</gene>
<dbReference type="PANTHER" id="PTHR30349:SF41">
    <property type="entry name" value="INTEGRASE_RECOMBINASE PROTEIN MJ0367-RELATED"/>
    <property type="match status" value="1"/>
</dbReference>
<feature type="domain" description="Tyr recombinase" evidence="4">
    <location>
        <begin position="167"/>
        <end position="363"/>
    </location>
</feature>
<keyword evidence="3" id="KW-0233">DNA recombination</keyword>
<dbReference type="CDD" id="cd01189">
    <property type="entry name" value="INT_ICEBs1_C_like"/>
    <property type="match status" value="1"/>
</dbReference>
<evidence type="ECO:0000313" key="5">
    <source>
        <dbReference type="EMBL" id="AMJ40811.1"/>
    </source>
</evidence>
<dbReference type="PROSITE" id="PS51898">
    <property type="entry name" value="TYR_RECOMBINASE"/>
    <property type="match status" value="1"/>
</dbReference>
<reference evidence="6" key="4">
    <citation type="submission" date="2016-11" db="EMBL/GenBank/DDBJ databases">
        <authorList>
            <person name="Varghese N."/>
            <person name="Submissions S."/>
        </authorList>
    </citation>
    <scope>NUCLEOTIDE SEQUENCE</scope>
    <source>
        <strain evidence="6">DSM 1682</strain>
    </source>
</reference>
<dbReference type="SUPFAM" id="SSF56349">
    <property type="entry name" value="DNA breaking-rejoining enzymes"/>
    <property type="match status" value="1"/>
</dbReference>
<name>A0A0X1U7A2_ANAPI</name>
<dbReference type="Gene3D" id="1.10.443.10">
    <property type="entry name" value="Intergrase catalytic core"/>
    <property type="match status" value="1"/>
</dbReference>
<dbReference type="InterPro" id="IPR011010">
    <property type="entry name" value="DNA_brk_join_enz"/>
</dbReference>
<sequence>MARRGENIYKRKDSRWEARLLIQKGKYRYFYGKTYKEAKLKMRLFQENIKIHKEKQAEQKTNAYVLFEGWLQKQVTLNNVKPLTYESYYHCMHKHIMPFFQNEQTNRITIETVSQFTKTVSENELLADTSKKKIFTIFKIALREILKDELNSASILAAVKSPKLETREVEIFSIKEQRSLEAAALQSQDQRALGIILCLYTGIRLGELCALTWGDIDWDSGFMSITKTVSRVKTFKQDTKKTELIVGTPKSRNSMRKIPVPEFLLKLVRHRKLWEENEDAFVLSGKETPIDPRIFQKLYKKLLVDAHLRDRKFHAIRHTFATRGLELGVDIKTISEILGHSNVSITLNIYAHSLIEQKKAAMEKYNAMHIASAEISKYAV</sequence>
<evidence type="ECO:0000313" key="7">
    <source>
        <dbReference type="Proteomes" id="UP000068026"/>
    </source>
</evidence>
<keyword evidence="2" id="KW-0238">DNA-binding</keyword>
<reference evidence="5 7" key="1">
    <citation type="journal article" date="2016" name="Genome Announc.">
        <title>Complete Genome Sequence of the Amino Acid-Fermenting Clostridium propionicum X2 (DSM 1682).</title>
        <authorList>
            <person name="Poehlein A."/>
            <person name="Schlien K."/>
            <person name="Chowdhury N.P."/>
            <person name="Gottschalk G."/>
            <person name="Buckel W."/>
            <person name="Daniel R."/>
        </authorList>
    </citation>
    <scope>NUCLEOTIDE SEQUENCE [LARGE SCALE GENOMIC DNA]</scope>
    <source>
        <strain evidence="5 7">X2</strain>
    </source>
</reference>
<evidence type="ECO:0000313" key="8">
    <source>
        <dbReference type="Proteomes" id="UP000184204"/>
    </source>
</evidence>
<comment type="similarity">
    <text evidence="1">Belongs to the 'phage' integrase family.</text>
</comment>
<dbReference type="Gene3D" id="1.10.150.130">
    <property type="match status" value="1"/>
</dbReference>
<protein>
    <submittedName>
        <fullName evidence="6">Site-specific recombinase XerD</fullName>
    </submittedName>
    <submittedName>
        <fullName evidence="5">Transposon Tn916 transposase</fullName>
    </submittedName>
</protein>
<evidence type="ECO:0000256" key="1">
    <source>
        <dbReference type="ARBA" id="ARBA00008857"/>
    </source>
</evidence>